<gene>
    <name evidence="2" type="ORF">EC912_101376</name>
</gene>
<dbReference type="AlphaFoldDB" id="A0A4R3YWA1"/>
<name>A0A4R3YWA1_9GAMM</name>
<keyword evidence="3" id="KW-1185">Reference proteome</keyword>
<dbReference type="Proteomes" id="UP000295645">
    <property type="component" value="Unassembled WGS sequence"/>
</dbReference>
<sequence length="54" mass="5668">MGKTEYHFGARYTGDKESNSSSSPDLVVKAASPNDPVPGAKSALSPAVIQMLME</sequence>
<dbReference type="RefSeq" id="WP_165973466.1">
    <property type="nucleotide sequence ID" value="NZ_SMCS01000001.1"/>
</dbReference>
<evidence type="ECO:0000256" key="1">
    <source>
        <dbReference type="SAM" id="MobiDB-lite"/>
    </source>
</evidence>
<accession>A0A4R3YWA1</accession>
<proteinExistence type="predicted"/>
<feature type="compositionally biased region" description="Basic and acidic residues" evidence="1">
    <location>
        <begin position="1"/>
        <end position="18"/>
    </location>
</feature>
<dbReference type="EMBL" id="SMCS01000001">
    <property type="protein sequence ID" value="TCV97367.1"/>
    <property type="molecule type" value="Genomic_DNA"/>
</dbReference>
<evidence type="ECO:0000313" key="3">
    <source>
        <dbReference type="Proteomes" id="UP000295645"/>
    </source>
</evidence>
<feature type="region of interest" description="Disordered" evidence="1">
    <location>
        <begin position="1"/>
        <end position="45"/>
    </location>
</feature>
<reference evidence="2 3" key="1">
    <citation type="submission" date="2019-03" db="EMBL/GenBank/DDBJ databases">
        <title>Above-ground endophytic microbial communities from plants in different locations in the United States.</title>
        <authorList>
            <person name="Frank C."/>
        </authorList>
    </citation>
    <scope>NUCLEOTIDE SEQUENCE [LARGE SCALE GENOMIC DNA]</scope>
    <source>
        <strain evidence="2 3">LP_13_YM</strain>
    </source>
</reference>
<comment type="caution">
    <text evidence="2">The sequence shown here is derived from an EMBL/GenBank/DDBJ whole genome shotgun (WGS) entry which is preliminary data.</text>
</comment>
<organism evidence="2 3">
    <name type="scientific">Luteibacter rhizovicinus</name>
    <dbReference type="NCBI Taxonomy" id="242606"/>
    <lineage>
        <taxon>Bacteria</taxon>
        <taxon>Pseudomonadati</taxon>
        <taxon>Pseudomonadota</taxon>
        <taxon>Gammaproteobacteria</taxon>
        <taxon>Lysobacterales</taxon>
        <taxon>Rhodanobacteraceae</taxon>
        <taxon>Luteibacter</taxon>
    </lineage>
</organism>
<evidence type="ECO:0000313" key="2">
    <source>
        <dbReference type="EMBL" id="TCV97367.1"/>
    </source>
</evidence>
<protein>
    <submittedName>
        <fullName evidence="2">Uncharacterized protein</fullName>
    </submittedName>
</protein>